<evidence type="ECO:0000256" key="5">
    <source>
        <dbReference type="ARBA" id="ARBA00022519"/>
    </source>
</evidence>
<dbReference type="Gene3D" id="3.30.1360.100">
    <property type="entry name" value="General secretion pathway protein M, EpsM"/>
    <property type="match status" value="1"/>
</dbReference>
<evidence type="ECO:0008006" key="13">
    <source>
        <dbReference type="Google" id="ProtNLM"/>
    </source>
</evidence>
<keyword evidence="7" id="KW-0653">Protein transport</keyword>
<dbReference type="PIRSF" id="PIRSF006291">
    <property type="entry name" value="GspM"/>
    <property type="match status" value="1"/>
</dbReference>
<comment type="caution">
    <text evidence="11">The sequence shown here is derived from an EMBL/GenBank/DDBJ whole genome shotgun (WGS) entry which is preliminary data.</text>
</comment>
<keyword evidence="9 10" id="KW-0472">Membrane</keyword>
<evidence type="ECO:0000256" key="4">
    <source>
        <dbReference type="ARBA" id="ARBA00022475"/>
    </source>
</evidence>
<keyword evidence="8 10" id="KW-1133">Transmembrane helix</keyword>
<dbReference type="GO" id="GO:0015628">
    <property type="term" value="P:protein secretion by the type II secretion system"/>
    <property type="evidence" value="ECO:0007669"/>
    <property type="project" value="InterPro"/>
</dbReference>
<protein>
    <recommendedName>
        <fullName evidence="13">Type II secretion system protein M</fullName>
    </recommendedName>
</protein>
<sequence length="150" mass="17358">MKQWFKQLAPRERRTLIIGAVALGGILVYFMLWTPFVTARTQLENIVAAQKATLHWMQTAAFEVQQLRHQSPPTHKASLLSLIDQSTLAQARIEPKGDSEVQVNFDEVNFTELMQWLGQLYNQHQVIVRTISIERLDSDDRVKVRLMLKM</sequence>
<keyword evidence="12" id="KW-1185">Reference proteome</keyword>
<keyword evidence="3" id="KW-0813">Transport</keyword>
<evidence type="ECO:0000256" key="9">
    <source>
        <dbReference type="ARBA" id="ARBA00023136"/>
    </source>
</evidence>
<keyword evidence="6 10" id="KW-0812">Transmembrane</keyword>
<dbReference type="InterPro" id="IPR007690">
    <property type="entry name" value="T2SS_GspM"/>
</dbReference>
<dbReference type="AlphaFoldDB" id="A0A0A6P304"/>
<reference evidence="11 12" key="1">
    <citation type="journal article" date="2016" name="Front. Microbiol.">
        <title>Single-Cell (Meta-)Genomics of a Dimorphic Candidatus Thiomargarita nelsonii Reveals Genomic Plasticity.</title>
        <authorList>
            <person name="Flood B.E."/>
            <person name="Fliss P."/>
            <person name="Jones D.S."/>
            <person name="Dick G.J."/>
            <person name="Jain S."/>
            <person name="Kaster A.K."/>
            <person name="Winkel M."/>
            <person name="Mussmann M."/>
            <person name="Bailey J."/>
        </authorList>
    </citation>
    <scope>NUCLEOTIDE SEQUENCE [LARGE SCALE GENOMIC DNA]</scope>
    <source>
        <strain evidence="11">Hydrate Ridge</strain>
    </source>
</reference>
<evidence type="ECO:0000256" key="8">
    <source>
        <dbReference type="ARBA" id="ARBA00022989"/>
    </source>
</evidence>
<accession>A0A0A6P304</accession>
<dbReference type="EMBL" id="JSZA02000001">
    <property type="protein sequence ID" value="KHD05250.1"/>
    <property type="molecule type" value="Genomic_DNA"/>
</dbReference>
<comment type="subcellular location">
    <subcellularLocation>
        <location evidence="1">Cell inner membrane</location>
        <topology evidence="1">Single-pass membrane protein</topology>
    </subcellularLocation>
</comment>
<evidence type="ECO:0000256" key="3">
    <source>
        <dbReference type="ARBA" id="ARBA00022448"/>
    </source>
</evidence>
<evidence type="ECO:0000256" key="6">
    <source>
        <dbReference type="ARBA" id="ARBA00022692"/>
    </source>
</evidence>
<evidence type="ECO:0000256" key="7">
    <source>
        <dbReference type="ARBA" id="ARBA00022927"/>
    </source>
</evidence>
<dbReference type="InterPro" id="IPR023229">
    <property type="entry name" value="T2SS_M_periplasmic_sf"/>
</dbReference>
<proteinExistence type="inferred from homology"/>
<evidence type="ECO:0000313" key="12">
    <source>
        <dbReference type="Proteomes" id="UP000030428"/>
    </source>
</evidence>
<dbReference type="Pfam" id="PF04612">
    <property type="entry name" value="T2SSM"/>
    <property type="match status" value="1"/>
</dbReference>
<name>A0A0A6P304_9GAMM</name>
<comment type="similarity">
    <text evidence="2">Belongs to the GSP M family.</text>
</comment>
<dbReference type="GO" id="GO:0005886">
    <property type="term" value="C:plasma membrane"/>
    <property type="evidence" value="ECO:0007669"/>
    <property type="project" value="UniProtKB-SubCell"/>
</dbReference>
<evidence type="ECO:0000256" key="10">
    <source>
        <dbReference type="SAM" id="Phobius"/>
    </source>
</evidence>
<evidence type="ECO:0000313" key="11">
    <source>
        <dbReference type="EMBL" id="KHD05250.1"/>
    </source>
</evidence>
<dbReference type="Proteomes" id="UP000030428">
    <property type="component" value="Unassembled WGS sequence"/>
</dbReference>
<evidence type="ECO:0000256" key="1">
    <source>
        <dbReference type="ARBA" id="ARBA00004377"/>
    </source>
</evidence>
<gene>
    <name evidence="11" type="ORF">PN36_00030</name>
</gene>
<evidence type="ECO:0000256" key="2">
    <source>
        <dbReference type="ARBA" id="ARBA00010637"/>
    </source>
</evidence>
<feature type="transmembrane region" description="Helical" evidence="10">
    <location>
        <begin position="16"/>
        <end position="36"/>
    </location>
</feature>
<keyword evidence="4" id="KW-1003">Cell membrane</keyword>
<keyword evidence="5" id="KW-0997">Cell inner membrane</keyword>
<organism evidence="11 12">
    <name type="scientific">Candidatus Thiomargarita nelsonii</name>
    <dbReference type="NCBI Taxonomy" id="1003181"/>
    <lineage>
        <taxon>Bacteria</taxon>
        <taxon>Pseudomonadati</taxon>
        <taxon>Pseudomonadota</taxon>
        <taxon>Gammaproteobacteria</taxon>
        <taxon>Thiotrichales</taxon>
        <taxon>Thiotrichaceae</taxon>
        <taxon>Thiomargarita</taxon>
    </lineage>
</organism>
<dbReference type="SUPFAM" id="SSF103054">
    <property type="entry name" value="General secretion pathway protein M, EpsM"/>
    <property type="match status" value="1"/>
</dbReference>
<dbReference type="GO" id="GO:0015627">
    <property type="term" value="C:type II protein secretion system complex"/>
    <property type="evidence" value="ECO:0007669"/>
    <property type="project" value="InterPro"/>
</dbReference>